<evidence type="ECO:0000256" key="3">
    <source>
        <dbReference type="ARBA" id="ARBA00022553"/>
    </source>
</evidence>
<dbReference type="Gene3D" id="1.10.10.60">
    <property type="entry name" value="Homeodomain-like"/>
    <property type="match status" value="2"/>
</dbReference>
<dbReference type="SUPFAM" id="SSF52172">
    <property type="entry name" value="CheY-like"/>
    <property type="match status" value="1"/>
</dbReference>
<evidence type="ECO:0000313" key="9">
    <source>
        <dbReference type="EMBL" id="WNH13998.1"/>
    </source>
</evidence>
<dbReference type="Pfam" id="PF00512">
    <property type="entry name" value="HisKA"/>
    <property type="match status" value="1"/>
</dbReference>
<evidence type="ECO:0000256" key="4">
    <source>
        <dbReference type="PROSITE-ProRule" id="PRU00169"/>
    </source>
</evidence>
<dbReference type="Pfam" id="PF12833">
    <property type="entry name" value="HTH_18"/>
    <property type="match status" value="1"/>
</dbReference>
<dbReference type="EMBL" id="CP134536">
    <property type="protein sequence ID" value="WNH13998.1"/>
    <property type="molecule type" value="Genomic_DNA"/>
</dbReference>
<dbReference type="InterPro" id="IPR018060">
    <property type="entry name" value="HTH_AraC"/>
</dbReference>
<dbReference type="Gene3D" id="3.10.450.50">
    <property type="match status" value="1"/>
</dbReference>
<dbReference type="Pfam" id="PF13474">
    <property type="entry name" value="SnoaL_3"/>
    <property type="match status" value="1"/>
</dbReference>
<dbReference type="Gene3D" id="3.40.50.2300">
    <property type="match status" value="1"/>
</dbReference>
<evidence type="ECO:0000256" key="2">
    <source>
        <dbReference type="ARBA" id="ARBA00012438"/>
    </source>
</evidence>
<dbReference type="InterPro" id="IPR032710">
    <property type="entry name" value="NTF2-like_dom_sf"/>
</dbReference>
<feature type="coiled-coil region" evidence="5">
    <location>
        <begin position="241"/>
        <end position="268"/>
    </location>
</feature>
<evidence type="ECO:0000256" key="5">
    <source>
        <dbReference type="SAM" id="Coils"/>
    </source>
</evidence>
<dbReference type="InterPro" id="IPR037401">
    <property type="entry name" value="SnoaL-like"/>
</dbReference>
<dbReference type="SUPFAM" id="SSF55874">
    <property type="entry name" value="ATPase domain of HSP90 chaperone/DNA topoisomerase II/histidine kinase"/>
    <property type="match status" value="1"/>
</dbReference>
<dbReference type="Pfam" id="PF02518">
    <property type="entry name" value="HATPase_c"/>
    <property type="match status" value="1"/>
</dbReference>
<evidence type="ECO:0000259" key="8">
    <source>
        <dbReference type="PROSITE" id="PS50110"/>
    </source>
</evidence>
<dbReference type="PANTHER" id="PTHR43547:SF2">
    <property type="entry name" value="HYBRID SIGNAL TRANSDUCTION HISTIDINE KINASE C"/>
    <property type="match status" value="1"/>
</dbReference>
<dbReference type="Pfam" id="PF00072">
    <property type="entry name" value="Response_reg"/>
    <property type="match status" value="1"/>
</dbReference>
<dbReference type="Proteomes" id="UP001303407">
    <property type="component" value="Chromosome"/>
</dbReference>
<keyword evidence="3 4" id="KW-0597">Phosphoprotein</keyword>
<feature type="domain" description="HTH araC/xylS-type" evidence="6">
    <location>
        <begin position="632"/>
        <end position="731"/>
    </location>
</feature>
<dbReference type="Gene3D" id="3.30.565.10">
    <property type="entry name" value="Histidine kinase-like ATPase, C-terminal domain"/>
    <property type="match status" value="1"/>
</dbReference>
<dbReference type="InterPro" id="IPR003661">
    <property type="entry name" value="HisK_dim/P_dom"/>
</dbReference>
<feature type="coiled-coil region" evidence="5">
    <location>
        <begin position="143"/>
        <end position="202"/>
    </location>
</feature>
<dbReference type="SMART" id="SM00388">
    <property type="entry name" value="HisKA"/>
    <property type="match status" value="1"/>
</dbReference>
<dbReference type="SUPFAM" id="SSF54427">
    <property type="entry name" value="NTF2-like"/>
    <property type="match status" value="1"/>
</dbReference>
<organism evidence="9 10">
    <name type="scientific">Thalassobellus suaedae</name>
    <dbReference type="NCBI Taxonomy" id="3074124"/>
    <lineage>
        <taxon>Bacteria</taxon>
        <taxon>Pseudomonadati</taxon>
        <taxon>Bacteroidota</taxon>
        <taxon>Flavobacteriia</taxon>
        <taxon>Flavobacteriales</taxon>
        <taxon>Flavobacteriaceae</taxon>
        <taxon>Thalassobellus</taxon>
    </lineage>
</organism>
<evidence type="ECO:0000256" key="1">
    <source>
        <dbReference type="ARBA" id="ARBA00000085"/>
    </source>
</evidence>
<dbReference type="PROSITE" id="PS01124">
    <property type="entry name" value="HTH_ARAC_FAMILY_2"/>
    <property type="match status" value="1"/>
</dbReference>
<evidence type="ECO:0000259" key="7">
    <source>
        <dbReference type="PROSITE" id="PS50109"/>
    </source>
</evidence>
<dbReference type="SMART" id="SM00448">
    <property type="entry name" value="REC"/>
    <property type="match status" value="1"/>
</dbReference>
<feature type="domain" description="Response regulatory" evidence="8">
    <location>
        <begin position="470"/>
        <end position="591"/>
    </location>
</feature>
<dbReference type="PROSITE" id="PS50110">
    <property type="entry name" value="RESPONSE_REGULATORY"/>
    <property type="match status" value="1"/>
</dbReference>
<evidence type="ECO:0000259" key="6">
    <source>
        <dbReference type="PROSITE" id="PS01124"/>
    </source>
</evidence>
<keyword evidence="5" id="KW-0175">Coiled coil</keyword>
<dbReference type="InterPro" id="IPR003594">
    <property type="entry name" value="HATPase_dom"/>
</dbReference>
<dbReference type="SUPFAM" id="SSF47384">
    <property type="entry name" value="Homodimeric domain of signal transducing histidine kinase"/>
    <property type="match status" value="1"/>
</dbReference>
<dbReference type="InterPro" id="IPR011006">
    <property type="entry name" value="CheY-like_superfamily"/>
</dbReference>
<comment type="catalytic activity">
    <reaction evidence="1">
        <text>ATP + protein L-histidine = ADP + protein N-phospho-L-histidine.</text>
        <dbReference type="EC" id="2.7.13.3"/>
    </reaction>
</comment>
<dbReference type="InterPro" id="IPR001789">
    <property type="entry name" value="Sig_transdc_resp-reg_receiver"/>
</dbReference>
<feature type="modified residue" description="4-aspartylphosphate" evidence="4">
    <location>
        <position position="524"/>
    </location>
</feature>
<dbReference type="Gene3D" id="1.10.287.130">
    <property type="match status" value="1"/>
</dbReference>
<dbReference type="InterPro" id="IPR036890">
    <property type="entry name" value="HATPase_C_sf"/>
</dbReference>
<dbReference type="SMART" id="SM00387">
    <property type="entry name" value="HATPase_c"/>
    <property type="match status" value="1"/>
</dbReference>
<dbReference type="InterPro" id="IPR036097">
    <property type="entry name" value="HisK_dim/P_sf"/>
</dbReference>
<dbReference type="RefSeq" id="WP_415863992.1">
    <property type="nucleotide sequence ID" value="NZ_CP134536.1"/>
</dbReference>
<gene>
    <name evidence="9" type="ORF">RHP49_07005</name>
</gene>
<name>A0ABY9Y7D6_9FLAO</name>
<dbReference type="EC" id="2.7.13.3" evidence="2"/>
<dbReference type="PRINTS" id="PR00344">
    <property type="entry name" value="BCTRLSENSOR"/>
</dbReference>
<dbReference type="PANTHER" id="PTHR43547">
    <property type="entry name" value="TWO-COMPONENT HISTIDINE KINASE"/>
    <property type="match status" value="1"/>
</dbReference>
<dbReference type="CDD" id="cd00075">
    <property type="entry name" value="HATPase"/>
    <property type="match status" value="1"/>
</dbReference>
<keyword evidence="10" id="KW-1185">Reference proteome</keyword>
<dbReference type="InterPro" id="IPR005467">
    <property type="entry name" value="His_kinase_dom"/>
</dbReference>
<dbReference type="InterPro" id="IPR004358">
    <property type="entry name" value="Sig_transdc_His_kin-like_C"/>
</dbReference>
<protein>
    <recommendedName>
        <fullName evidence="2">histidine kinase</fullName>
        <ecNumber evidence="2">2.7.13.3</ecNumber>
    </recommendedName>
</protein>
<feature type="domain" description="Histidine kinase" evidence="7">
    <location>
        <begin position="212"/>
        <end position="430"/>
    </location>
</feature>
<dbReference type="SMART" id="SM00342">
    <property type="entry name" value="HTH_ARAC"/>
    <property type="match status" value="1"/>
</dbReference>
<dbReference type="CDD" id="cd00082">
    <property type="entry name" value="HisKA"/>
    <property type="match status" value="1"/>
</dbReference>
<accession>A0ABY9Y7D6</accession>
<dbReference type="CDD" id="cd17574">
    <property type="entry name" value="REC_OmpR"/>
    <property type="match status" value="1"/>
</dbReference>
<sequence length="731" mass="83820">MNPEEELKLEILQLHDLYWFSYLKGDISVMADLLSEEYTQIGSAEREVFFNKKEAVQFLYETIDQVAHKFEMRNRNTSIELLNDTFIVYELCDAYALVDKKWLFYNKFRSTTLLKKEKLGWKFIHQHSSFSDSGTSEGQNISIEKITAENQHLQNAVKQRTIELEEQATILEQANFDLKNSLKELQSKNLIIEEQKKALLQLDAAKTRFFANVSHELRTPLTLILSPLSTALNSKILDDENKALISLAKEQTNELLELVNEILDLTKLESNKMKIKEEPTDVYQLMRRLISTFESYAKQKNINLIFEFAKNMPHGLMLDKLKIERIFNNLLSNALKFTPINGTITVTIKDKVYDWLIEVTDTGNGIHPDDLPHIFDRFYQTNQLELPVEGGTGIGLSLAKELATIMHGELSVISTLGKGASFTLILPKKEVIGYTDDSLTIDPIITNKISINKLKILDPLQQDIGSNKPTILVVEDNYSLRSYLQFILSEDFYVLTAENGQEALITLNQISQVKKDTPDLIISDVMMPVMDGFKLLETLKTNENLWMIPVVMLTARAEIEDRLTALRIGVDDYLTKPFEEAELFARINNLLNNVKKRKNISPKKLKANTKISSVSHSSDKSTLCIPDQEWLAKLEEKIKSNISNFNLSVDTLANELFISRAQFFRRVQALTGMTPLQYIKEIRYAFARNLLETKNVRSVKAASYAIGIRKVQYFSEKYKKRFGKSPSEYLK</sequence>
<dbReference type="PROSITE" id="PS50109">
    <property type="entry name" value="HIS_KIN"/>
    <property type="match status" value="1"/>
</dbReference>
<evidence type="ECO:0000313" key="10">
    <source>
        <dbReference type="Proteomes" id="UP001303407"/>
    </source>
</evidence>
<reference evidence="9 10" key="1">
    <citation type="submission" date="2023-09" db="EMBL/GenBank/DDBJ databases">
        <title>Thalassobella suaedae gen. nov., sp. nov., a marine bacterium of the family Flavobacteriaceae isolated from a halophyte Suaeda japonica.</title>
        <authorList>
            <person name="Lee S.Y."/>
            <person name="Hwang C.Y."/>
        </authorList>
    </citation>
    <scope>NUCLEOTIDE SEQUENCE [LARGE SCALE GENOMIC DNA]</scope>
    <source>
        <strain evidence="9 10">HL-DH10</strain>
    </source>
</reference>
<proteinExistence type="predicted"/>